<dbReference type="InterPro" id="IPR036915">
    <property type="entry name" value="Cyclin-like_sf"/>
</dbReference>
<keyword evidence="3" id="KW-0862">Zinc</keyword>
<name>A0A7S0SCZ2_9CHLO</name>
<dbReference type="EMBL" id="HBFC01008801">
    <property type="protein sequence ID" value="CAD8702376.1"/>
    <property type="molecule type" value="Transcribed_RNA"/>
</dbReference>
<dbReference type="Gene3D" id="1.10.472.170">
    <property type="match status" value="1"/>
</dbReference>
<dbReference type="SUPFAM" id="SSF47954">
    <property type="entry name" value="Cyclin-like"/>
    <property type="match status" value="2"/>
</dbReference>
<gene>
    <name evidence="6" type="ORF">MANT1106_LOCUS5058</name>
</gene>
<accession>A0A7S0SCZ2</accession>
<evidence type="ECO:0000256" key="1">
    <source>
        <dbReference type="ARBA" id="ARBA00023015"/>
    </source>
</evidence>
<evidence type="ECO:0000256" key="3">
    <source>
        <dbReference type="PROSITE-ProRule" id="PRU00469"/>
    </source>
</evidence>
<organism evidence="6">
    <name type="scientific">Mantoniella antarctica</name>
    <dbReference type="NCBI Taxonomy" id="81844"/>
    <lineage>
        <taxon>Eukaryota</taxon>
        <taxon>Viridiplantae</taxon>
        <taxon>Chlorophyta</taxon>
        <taxon>Mamiellophyceae</taxon>
        <taxon>Mamiellales</taxon>
        <taxon>Mamiellaceae</taxon>
        <taxon>Mantoniella</taxon>
    </lineage>
</organism>
<dbReference type="GO" id="GO:0017025">
    <property type="term" value="F:TBP-class protein binding"/>
    <property type="evidence" value="ECO:0007669"/>
    <property type="project" value="InterPro"/>
</dbReference>
<keyword evidence="1" id="KW-0805">Transcription regulation</keyword>
<dbReference type="Gene3D" id="1.10.472.10">
    <property type="entry name" value="Cyclin-like"/>
    <property type="match status" value="1"/>
</dbReference>
<dbReference type="SUPFAM" id="SSF57783">
    <property type="entry name" value="Zinc beta-ribbon"/>
    <property type="match status" value="1"/>
</dbReference>
<evidence type="ECO:0000259" key="5">
    <source>
        <dbReference type="PROSITE" id="PS51134"/>
    </source>
</evidence>
<proteinExistence type="predicted"/>
<dbReference type="AlphaFoldDB" id="A0A7S0SCZ2"/>
<feature type="region of interest" description="Disordered" evidence="4">
    <location>
        <begin position="53"/>
        <end position="94"/>
    </location>
</feature>
<keyword evidence="3" id="KW-0863">Zinc-finger</keyword>
<evidence type="ECO:0000256" key="2">
    <source>
        <dbReference type="ARBA" id="ARBA00023163"/>
    </source>
</evidence>
<dbReference type="InterPro" id="IPR013137">
    <property type="entry name" value="Znf_TFIIB"/>
</dbReference>
<dbReference type="InterPro" id="IPR013150">
    <property type="entry name" value="TFIIB_cyclin"/>
</dbReference>
<dbReference type="InterPro" id="IPR000812">
    <property type="entry name" value="TFIIB"/>
</dbReference>
<evidence type="ECO:0000313" key="6">
    <source>
        <dbReference type="EMBL" id="CAD8702376.1"/>
    </source>
</evidence>
<dbReference type="Pfam" id="PF00382">
    <property type="entry name" value="TFIIB"/>
    <property type="match status" value="2"/>
</dbReference>
<reference evidence="6" key="1">
    <citation type="submission" date="2021-01" db="EMBL/GenBank/DDBJ databases">
        <authorList>
            <person name="Corre E."/>
            <person name="Pelletier E."/>
            <person name="Niang G."/>
            <person name="Scheremetjew M."/>
            <person name="Finn R."/>
            <person name="Kale V."/>
            <person name="Holt S."/>
            <person name="Cochrane G."/>
            <person name="Meng A."/>
            <person name="Brown T."/>
            <person name="Cohen L."/>
        </authorList>
    </citation>
    <scope>NUCLEOTIDE SEQUENCE</scope>
    <source>
        <strain evidence="6">SL-175</strain>
    </source>
</reference>
<dbReference type="PROSITE" id="PS51134">
    <property type="entry name" value="ZF_TFIIB"/>
    <property type="match status" value="1"/>
</dbReference>
<dbReference type="FunFam" id="1.10.472.170:FF:000001">
    <property type="entry name" value="Transcription initiation factor IIB"/>
    <property type="match status" value="1"/>
</dbReference>
<dbReference type="PANTHER" id="PTHR11618">
    <property type="entry name" value="TRANSCRIPTION INITIATION FACTOR IIB-RELATED"/>
    <property type="match status" value="1"/>
</dbReference>
<evidence type="ECO:0000256" key="4">
    <source>
        <dbReference type="SAM" id="MobiDB-lite"/>
    </source>
</evidence>
<dbReference type="GO" id="GO:0008270">
    <property type="term" value="F:zinc ion binding"/>
    <property type="evidence" value="ECO:0007669"/>
    <property type="project" value="UniProtKB-KW"/>
</dbReference>
<dbReference type="GO" id="GO:0005634">
    <property type="term" value="C:nucleus"/>
    <property type="evidence" value="ECO:0007669"/>
    <property type="project" value="TreeGrafter"/>
</dbReference>
<feature type="domain" description="TFIIB-type" evidence="5">
    <location>
        <begin position="15"/>
        <end position="47"/>
    </location>
</feature>
<dbReference type="PRINTS" id="PR00685">
    <property type="entry name" value="TIFACTORIIB"/>
</dbReference>
<keyword evidence="2" id="KW-0804">Transcription</keyword>
<dbReference type="GO" id="GO:0097550">
    <property type="term" value="C:transcription preinitiation complex"/>
    <property type="evidence" value="ECO:0007669"/>
    <property type="project" value="TreeGrafter"/>
</dbReference>
<sequence>MATAPSPSQQETTKFSQICTNCKVPTAIIEDHQQGDLVCTECGLVLESRVMDESSEWRTFSDSDKGGADPSRTAGPTNKMLSGGGLSTSIGKNPDGTYNQTLTRLHNRGSNPDRSLITAFSKINEMADHLGMTSVVKDGACDLYRMVVKPGVPLVGKSHNAMYAACLYTSCRQEGTNRTFKEICGGAPNTTVKEIGRCYKFIIREIDGLNIQMMEQMITPEKLTNRFCGNLGLANMEFLKLATAVIGVFRNLRISEGHKSEKQPASVAAAAIWMCVQIKGEAQEINLQRISEVSGMAEGTIRVSYEDMYPYAGRLLPAAYRDKMHMLVAPALDKEERAALAAGLQSDELTLLLGPI</sequence>
<dbReference type="Pfam" id="PF08271">
    <property type="entry name" value="Zn_Ribbon_TF"/>
    <property type="match status" value="1"/>
</dbReference>
<keyword evidence="3" id="KW-0479">Metal-binding</keyword>
<protein>
    <recommendedName>
        <fullName evidence="5">TFIIB-type domain-containing protein</fullName>
    </recommendedName>
</protein>
<dbReference type="PANTHER" id="PTHR11618:SF78">
    <property type="entry name" value="TRANSCRIPTION INITIATION FACTOR IIB-2"/>
    <property type="match status" value="1"/>
</dbReference>
<dbReference type="CDD" id="cd20551">
    <property type="entry name" value="CYCLIN_TFIIB_rpt1"/>
    <property type="match status" value="1"/>
</dbReference>
<dbReference type="GO" id="GO:0070897">
    <property type="term" value="P:transcription preinitiation complex assembly"/>
    <property type="evidence" value="ECO:0007669"/>
    <property type="project" value="InterPro"/>
</dbReference>
<feature type="compositionally biased region" description="Basic and acidic residues" evidence="4">
    <location>
        <begin position="53"/>
        <end position="67"/>
    </location>
</feature>